<dbReference type="SMART" id="SM00895">
    <property type="entry name" value="FCD"/>
    <property type="match status" value="1"/>
</dbReference>
<evidence type="ECO:0000256" key="2">
    <source>
        <dbReference type="ARBA" id="ARBA00023125"/>
    </source>
</evidence>
<dbReference type="PANTHER" id="PTHR43537">
    <property type="entry name" value="TRANSCRIPTIONAL REGULATOR, GNTR FAMILY"/>
    <property type="match status" value="1"/>
</dbReference>
<accession>A0ABU8W515</accession>
<dbReference type="Proteomes" id="UP001363010">
    <property type="component" value="Unassembled WGS sequence"/>
</dbReference>
<comment type="caution">
    <text evidence="5">The sequence shown here is derived from an EMBL/GenBank/DDBJ whole genome shotgun (WGS) entry which is preliminary data.</text>
</comment>
<dbReference type="PANTHER" id="PTHR43537:SF53">
    <property type="entry name" value="HTH-TYPE TRANSCRIPTIONAL REPRESSOR NANR"/>
    <property type="match status" value="1"/>
</dbReference>
<dbReference type="InterPro" id="IPR008920">
    <property type="entry name" value="TF_FadR/GntR_C"/>
</dbReference>
<keyword evidence="3" id="KW-0804">Transcription</keyword>
<keyword evidence="1" id="KW-0805">Transcription regulation</keyword>
<keyword evidence="6" id="KW-1185">Reference proteome</keyword>
<name>A0ABU8W515_9BURK</name>
<protein>
    <submittedName>
        <fullName evidence="5">GntR family transcriptional regulator</fullName>
    </submittedName>
</protein>
<dbReference type="RefSeq" id="WP_340366187.1">
    <property type="nucleotide sequence ID" value="NZ_JBBKZV010000019.1"/>
</dbReference>
<keyword evidence="2" id="KW-0238">DNA-binding</keyword>
<sequence length="233" mass="24991">MSLSTKADGAYLALRRAIVEHALKPGTKLPEDKLAEQFGISRTLVRAALARLAADGLIDIGNKRTAAVARPSLEEARAVFEVRRCLEAEVVRLVIAKWKPSMGTALEAHVREERAAAAERQATASIRLAGEFHIKLAEMAANPILQRYLDEVATRCSLILAVHGRPHSSECAISEHRDLIKALRGGDSNKAVALMQAHLNGIEERALLPALANDEEELAVILAPYAGAAGSGS</sequence>
<evidence type="ECO:0000259" key="4">
    <source>
        <dbReference type="PROSITE" id="PS50949"/>
    </source>
</evidence>
<organism evidence="5 6">
    <name type="scientific">Variovorax humicola</name>
    <dbReference type="NCBI Taxonomy" id="1769758"/>
    <lineage>
        <taxon>Bacteria</taxon>
        <taxon>Pseudomonadati</taxon>
        <taxon>Pseudomonadota</taxon>
        <taxon>Betaproteobacteria</taxon>
        <taxon>Burkholderiales</taxon>
        <taxon>Comamonadaceae</taxon>
        <taxon>Variovorax</taxon>
    </lineage>
</organism>
<evidence type="ECO:0000256" key="1">
    <source>
        <dbReference type="ARBA" id="ARBA00023015"/>
    </source>
</evidence>
<dbReference type="InterPro" id="IPR036390">
    <property type="entry name" value="WH_DNA-bd_sf"/>
</dbReference>
<dbReference type="PROSITE" id="PS50949">
    <property type="entry name" value="HTH_GNTR"/>
    <property type="match status" value="1"/>
</dbReference>
<evidence type="ECO:0000313" key="5">
    <source>
        <dbReference type="EMBL" id="MEJ8825161.1"/>
    </source>
</evidence>
<dbReference type="InterPro" id="IPR000524">
    <property type="entry name" value="Tscrpt_reg_HTH_GntR"/>
</dbReference>
<dbReference type="SMART" id="SM00345">
    <property type="entry name" value="HTH_GNTR"/>
    <property type="match status" value="1"/>
</dbReference>
<dbReference type="Pfam" id="PF07729">
    <property type="entry name" value="FCD"/>
    <property type="match status" value="1"/>
</dbReference>
<dbReference type="Gene3D" id="1.20.120.530">
    <property type="entry name" value="GntR ligand-binding domain-like"/>
    <property type="match status" value="1"/>
</dbReference>
<dbReference type="SUPFAM" id="SSF46785">
    <property type="entry name" value="Winged helix' DNA-binding domain"/>
    <property type="match status" value="1"/>
</dbReference>
<feature type="domain" description="HTH gntR-type" evidence="4">
    <location>
        <begin position="4"/>
        <end position="71"/>
    </location>
</feature>
<reference evidence="5 6" key="1">
    <citation type="submission" date="2024-03" db="EMBL/GenBank/DDBJ databases">
        <title>Novel species of the genus Variovorax.</title>
        <authorList>
            <person name="Liu Q."/>
            <person name="Xin Y.-H."/>
        </authorList>
    </citation>
    <scope>NUCLEOTIDE SEQUENCE [LARGE SCALE GENOMIC DNA]</scope>
    <source>
        <strain evidence="5 6">KACC 18501</strain>
    </source>
</reference>
<proteinExistence type="predicted"/>
<dbReference type="Pfam" id="PF00392">
    <property type="entry name" value="GntR"/>
    <property type="match status" value="1"/>
</dbReference>
<dbReference type="EMBL" id="JBBKZV010000019">
    <property type="protein sequence ID" value="MEJ8825161.1"/>
    <property type="molecule type" value="Genomic_DNA"/>
</dbReference>
<dbReference type="SUPFAM" id="SSF48008">
    <property type="entry name" value="GntR ligand-binding domain-like"/>
    <property type="match status" value="1"/>
</dbReference>
<gene>
    <name evidence="5" type="ORF">WKW80_24565</name>
</gene>
<evidence type="ECO:0000313" key="6">
    <source>
        <dbReference type="Proteomes" id="UP001363010"/>
    </source>
</evidence>
<dbReference type="InterPro" id="IPR011711">
    <property type="entry name" value="GntR_C"/>
</dbReference>
<dbReference type="Gene3D" id="1.10.10.10">
    <property type="entry name" value="Winged helix-like DNA-binding domain superfamily/Winged helix DNA-binding domain"/>
    <property type="match status" value="1"/>
</dbReference>
<evidence type="ECO:0000256" key="3">
    <source>
        <dbReference type="ARBA" id="ARBA00023163"/>
    </source>
</evidence>
<dbReference type="PRINTS" id="PR00035">
    <property type="entry name" value="HTHGNTR"/>
</dbReference>
<dbReference type="InterPro" id="IPR036388">
    <property type="entry name" value="WH-like_DNA-bd_sf"/>
</dbReference>